<protein>
    <submittedName>
        <fullName evidence="1">Uncharacterized protein</fullName>
    </submittedName>
</protein>
<dbReference type="AlphaFoldDB" id="F0EMF4"/>
<organism evidence="1 2">
    <name type="scientific">Enterococcus casseliflavus ATCC 12755</name>
    <dbReference type="NCBI Taxonomy" id="888066"/>
    <lineage>
        <taxon>Bacteria</taxon>
        <taxon>Bacillati</taxon>
        <taxon>Bacillota</taxon>
        <taxon>Bacilli</taxon>
        <taxon>Lactobacillales</taxon>
        <taxon>Enterococcaceae</taxon>
        <taxon>Enterococcus</taxon>
    </lineage>
</organism>
<proteinExistence type="predicted"/>
<evidence type="ECO:0000313" key="2">
    <source>
        <dbReference type="Proteomes" id="UP000004835"/>
    </source>
</evidence>
<dbReference type="Proteomes" id="UP000004835">
    <property type="component" value="Unassembled WGS sequence"/>
</dbReference>
<comment type="caution">
    <text evidence="1">The sequence shown here is derived from an EMBL/GenBank/DDBJ whole genome shotgun (WGS) entry which is preliminary data.</text>
</comment>
<dbReference type="HOGENOM" id="CLU_3288955_0_0_9"/>
<evidence type="ECO:0000313" key="1">
    <source>
        <dbReference type="EMBL" id="EGC68684.1"/>
    </source>
</evidence>
<dbReference type="EMBL" id="AEWT01000026">
    <property type="protein sequence ID" value="EGC68684.1"/>
    <property type="molecule type" value="Genomic_DNA"/>
</dbReference>
<gene>
    <name evidence="1" type="ORF">HMPREF9087_2673</name>
</gene>
<accession>F0EMF4</accession>
<sequence>MKQKEDQAANHFNWSWSSNHSAVAAPHFIHSFSTDDQNLL</sequence>
<reference evidence="1 2" key="1">
    <citation type="submission" date="2011-01" db="EMBL/GenBank/DDBJ databases">
        <authorList>
            <person name="Muzny D."/>
            <person name="Qin X."/>
            <person name="Deng J."/>
            <person name="Jiang H."/>
            <person name="Liu Y."/>
            <person name="Qu J."/>
            <person name="Song X.-Z."/>
            <person name="Zhang L."/>
            <person name="Thornton R."/>
            <person name="Coyle M."/>
            <person name="Francisco L."/>
            <person name="Jackson L."/>
            <person name="Javaid M."/>
            <person name="Korchina V."/>
            <person name="Kovar C."/>
            <person name="Mata R."/>
            <person name="Mathew T."/>
            <person name="Ngo R."/>
            <person name="Nguyen L."/>
            <person name="Nguyen N."/>
            <person name="Okwuonu G."/>
            <person name="Ongeri F."/>
            <person name="Pham C."/>
            <person name="Simmons D."/>
            <person name="Wilczek-Boney K."/>
            <person name="Hale W."/>
            <person name="Jakkamsetti A."/>
            <person name="Pham P."/>
            <person name="Ruth R."/>
            <person name="San Lucas F."/>
            <person name="Warren J."/>
            <person name="Zhang J."/>
            <person name="Zhao Z."/>
            <person name="Zhou C."/>
            <person name="Zhu D."/>
            <person name="Lee S."/>
            <person name="Bess C."/>
            <person name="Blankenburg K."/>
            <person name="Forbes L."/>
            <person name="Fu Q."/>
            <person name="Gubbala S."/>
            <person name="Hirani K."/>
            <person name="Jayaseelan J.C."/>
            <person name="Lara F."/>
            <person name="Munidasa M."/>
            <person name="Palculict T."/>
            <person name="Patil S."/>
            <person name="Pu L.-L."/>
            <person name="Saada N."/>
            <person name="Tang L."/>
            <person name="Weissenberger G."/>
            <person name="Zhu Y."/>
            <person name="Hemphill L."/>
            <person name="Shang Y."/>
            <person name="Youmans B."/>
            <person name="Ayvaz T."/>
            <person name="Ross M."/>
            <person name="Santibanez J."/>
            <person name="Aqrawi P."/>
            <person name="Gross S."/>
            <person name="Joshi V."/>
            <person name="Fowler G."/>
            <person name="Nazareth L."/>
            <person name="Reid J."/>
            <person name="Worley K."/>
            <person name="Petrosino J."/>
            <person name="Highlander S."/>
            <person name="Gibbs R."/>
        </authorList>
    </citation>
    <scope>NUCLEOTIDE SEQUENCE [LARGE SCALE GENOMIC DNA]</scope>
    <source>
        <strain evidence="1 2">ATCC 12755</strain>
    </source>
</reference>
<name>F0EMF4_ENTCA</name>